<evidence type="ECO:0000259" key="7">
    <source>
        <dbReference type="Pfam" id="PF00561"/>
    </source>
</evidence>
<evidence type="ECO:0000256" key="1">
    <source>
        <dbReference type="ARBA" id="ARBA00004477"/>
    </source>
</evidence>
<evidence type="ECO:0000313" key="8">
    <source>
        <dbReference type="EMBL" id="CAH1783601.1"/>
    </source>
</evidence>
<keyword evidence="5" id="KW-1133">Transmembrane helix</keyword>
<keyword evidence="3" id="KW-0378">Hydrolase</keyword>
<keyword evidence="2" id="KW-0812">Transmembrane</keyword>
<gene>
    <name evidence="8" type="ORF">OFUS_LOCUS9928</name>
</gene>
<accession>A0A8S4NP30</accession>
<dbReference type="OrthoDB" id="7130006at2759"/>
<evidence type="ECO:0000256" key="4">
    <source>
        <dbReference type="ARBA" id="ARBA00022824"/>
    </source>
</evidence>
<evidence type="ECO:0000256" key="2">
    <source>
        <dbReference type="ARBA" id="ARBA00022692"/>
    </source>
</evidence>
<comment type="caution">
    <text evidence="8">The sequence shown here is derived from an EMBL/GenBank/DDBJ whole genome shotgun (WGS) entry which is preliminary data.</text>
</comment>
<keyword evidence="6" id="KW-0472">Membrane</keyword>
<dbReference type="Gene3D" id="3.40.50.1820">
    <property type="entry name" value="alpha/beta hydrolase"/>
    <property type="match status" value="1"/>
</dbReference>
<dbReference type="InterPro" id="IPR029058">
    <property type="entry name" value="AB_hydrolase_fold"/>
</dbReference>
<proteinExistence type="predicted"/>
<dbReference type="FunFam" id="3.40.50.1820:FF:000041">
    <property type="entry name" value="Mesoderm-specific transcript homolog protein"/>
    <property type="match status" value="1"/>
</dbReference>
<dbReference type="SUPFAM" id="SSF53474">
    <property type="entry name" value="alpha/beta-Hydrolases"/>
    <property type="match status" value="1"/>
</dbReference>
<protein>
    <recommendedName>
        <fullName evidence="7">AB hydrolase-1 domain-containing protein</fullName>
    </recommendedName>
</protein>
<feature type="domain" description="AB hydrolase-1" evidence="7">
    <location>
        <begin position="59"/>
        <end position="149"/>
    </location>
</feature>
<organism evidence="8 9">
    <name type="scientific">Owenia fusiformis</name>
    <name type="common">Polychaete worm</name>
    <dbReference type="NCBI Taxonomy" id="6347"/>
    <lineage>
        <taxon>Eukaryota</taxon>
        <taxon>Metazoa</taxon>
        <taxon>Spiralia</taxon>
        <taxon>Lophotrochozoa</taxon>
        <taxon>Annelida</taxon>
        <taxon>Polychaeta</taxon>
        <taxon>Sedentaria</taxon>
        <taxon>Canalipalpata</taxon>
        <taxon>Sabellida</taxon>
        <taxon>Oweniida</taxon>
        <taxon>Oweniidae</taxon>
        <taxon>Owenia</taxon>
    </lineage>
</organism>
<dbReference type="PANTHER" id="PTHR43798:SF33">
    <property type="entry name" value="HYDROLASE, PUTATIVE (AFU_ORTHOLOGUE AFUA_2G14860)-RELATED"/>
    <property type="match status" value="1"/>
</dbReference>
<dbReference type="InterPro" id="IPR050266">
    <property type="entry name" value="AB_hydrolase_sf"/>
</dbReference>
<keyword evidence="9" id="KW-1185">Reference proteome</keyword>
<dbReference type="AlphaFoldDB" id="A0A8S4NP30"/>
<evidence type="ECO:0000256" key="5">
    <source>
        <dbReference type="ARBA" id="ARBA00022989"/>
    </source>
</evidence>
<dbReference type="GO" id="GO:0046464">
    <property type="term" value="P:acylglycerol catabolic process"/>
    <property type="evidence" value="ECO:0007669"/>
    <property type="project" value="TreeGrafter"/>
</dbReference>
<dbReference type="GO" id="GO:0005789">
    <property type="term" value="C:endoplasmic reticulum membrane"/>
    <property type="evidence" value="ECO:0007669"/>
    <property type="project" value="UniProtKB-SubCell"/>
</dbReference>
<dbReference type="GO" id="GO:0047372">
    <property type="term" value="F:monoacylglycerol lipase activity"/>
    <property type="evidence" value="ECO:0007669"/>
    <property type="project" value="TreeGrafter"/>
</dbReference>
<evidence type="ECO:0000256" key="6">
    <source>
        <dbReference type="ARBA" id="ARBA00023136"/>
    </source>
</evidence>
<dbReference type="InterPro" id="IPR000073">
    <property type="entry name" value="AB_hydrolase_1"/>
</dbReference>
<dbReference type="PRINTS" id="PR00412">
    <property type="entry name" value="EPOXHYDRLASE"/>
</dbReference>
<evidence type="ECO:0000256" key="3">
    <source>
        <dbReference type="ARBA" id="ARBA00022801"/>
    </source>
</evidence>
<comment type="subcellular location">
    <subcellularLocation>
        <location evidence="1">Endoplasmic reticulum membrane</location>
        <topology evidence="1">Multi-pass membrane protein</topology>
    </subcellularLocation>
</comment>
<dbReference type="PANTHER" id="PTHR43798">
    <property type="entry name" value="MONOACYLGLYCEROL LIPASE"/>
    <property type="match status" value="1"/>
</dbReference>
<evidence type="ECO:0000313" key="9">
    <source>
        <dbReference type="Proteomes" id="UP000749559"/>
    </source>
</evidence>
<dbReference type="Proteomes" id="UP000749559">
    <property type="component" value="Unassembled WGS sequence"/>
</dbReference>
<name>A0A8S4NP30_OWEFU</name>
<dbReference type="EMBL" id="CAIIXF020000005">
    <property type="protein sequence ID" value="CAH1783601.1"/>
    <property type="molecule type" value="Genomic_DNA"/>
</dbReference>
<reference evidence="8" key="1">
    <citation type="submission" date="2022-03" db="EMBL/GenBank/DDBJ databases">
        <authorList>
            <person name="Martin C."/>
        </authorList>
    </citation>
    <scope>NUCLEOTIDE SEQUENCE</scope>
</reference>
<dbReference type="InterPro" id="IPR000639">
    <property type="entry name" value="Epox_hydrolase-like"/>
</dbReference>
<sequence>VGCSGTVAAFIAAVYLNYPAPELSPSLARWKQNGNYFDYKEIKIFYREETSPVTKNLSPLVCLHGFPTSGYDWHKMFPELTEKFGRVIAMDFIGYGFSDKPVDHDYSIMEQADIIEALLNKLGVTKVHVLAHDYGDTVAQELLARFEDRKASGSSQGLHIETVCLLNGGIFPETNFPRIGQKALLIPGVGAVLGRLMFYRAFKRSFGEVLGKNSQTTEEEFQDFWAAIRYNNGNAINHKLLQYIPERRQNRGRWVGVLQTTSVPVHVIYGPDDPVNPQEFVEYYNVAIPNPSIIILGGGIGHYPQTEAPRDVTFFYFNFIDEQIQVKPS</sequence>
<feature type="non-terminal residue" evidence="8">
    <location>
        <position position="1"/>
    </location>
</feature>
<keyword evidence="4" id="KW-0256">Endoplasmic reticulum</keyword>
<dbReference type="Pfam" id="PF00561">
    <property type="entry name" value="Abhydrolase_1"/>
    <property type="match status" value="1"/>
</dbReference>